<evidence type="ECO:0000313" key="2">
    <source>
        <dbReference type="EMBL" id="VDM44978.1"/>
    </source>
</evidence>
<reference evidence="4" key="1">
    <citation type="submission" date="2016-06" db="UniProtKB">
        <authorList>
            <consortium name="WormBaseParasite"/>
        </authorList>
    </citation>
    <scope>IDENTIFICATION</scope>
</reference>
<feature type="region of interest" description="Disordered" evidence="1">
    <location>
        <begin position="492"/>
        <end position="523"/>
    </location>
</feature>
<dbReference type="WBParaSite" id="TCNE_0001365701-mRNA-1">
    <property type="protein sequence ID" value="TCNE_0001365701-mRNA-1"/>
    <property type="gene ID" value="TCNE_0001365701"/>
</dbReference>
<feature type="region of interest" description="Disordered" evidence="1">
    <location>
        <begin position="786"/>
        <end position="812"/>
    </location>
</feature>
<organism evidence="3 4">
    <name type="scientific">Toxocara canis</name>
    <name type="common">Canine roundworm</name>
    <dbReference type="NCBI Taxonomy" id="6265"/>
    <lineage>
        <taxon>Eukaryota</taxon>
        <taxon>Metazoa</taxon>
        <taxon>Ecdysozoa</taxon>
        <taxon>Nematoda</taxon>
        <taxon>Chromadorea</taxon>
        <taxon>Rhabditida</taxon>
        <taxon>Spirurina</taxon>
        <taxon>Ascaridomorpha</taxon>
        <taxon>Ascaridoidea</taxon>
        <taxon>Toxocaridae</taxon>
        <taxon>Toxocara</taxon>
    </lineage>
</organism>
<sequence>MVDVVEVSYRWCGSIGAIMHESSPIRSAQFSEKLQDLKGTSDDWTLSEDSKLCSVLEEMEKSLMERVDTAMQKLHAGDAAATRAAVNVANLNARLALFATDQFIESSGHRSYVRRMMCRKVCLFQRVYDEPCVTYTEPPRSVKKIEQRQEETVENMREAVSLGFAMIRSHFKRIEMRPEDFDEDDDPTFIPDPVFEPFDPHLSRALPFLIGTNDWGASSSAGVRDSPVEFTKLEKDEVIIGLPAFVQPHIHAAKDVASPCAQLVQSQSVITTDAAMDGMERAPARMESSTDSRRSDHSGLFGYVSTDEEGAADDDLFFAYNEEPAPRGVAAEAYLPRETSRLKAEKQAGIEQEYEPNLKQNFLPRMPSGSPVTTGSACIQSGSDYPIVHNESKSTRHSAAVCTGLSQTSSMNLFITKDALFGDSDSDGDIFADASIRKTKCASVTPHNDPSSEEKSTAVKRGSSGVIANPPSVVSAYSNVLQHKASTTLSGNLFDDDSDEDDLFANPKSHPGEHASCTDNPKQMSSEKAVFRSNGRLPPNFASRLSGLIVAPPKSRIKGPGRRAPTRTRVTMAVNQEPEEIFQNSNDTNDRVSLPNAVTAVTDAPVVEHDALRDATAKVSDANSVGRLITRTIASKQQPSSLFSDSDDDIFLPATTSVQSGQKPHVQPAATQQNDGAAAVVRRGSDARGEQHSNGDRATEKESNVGTDALTTATANVASQPKAGSAGAVTKTTNSRPVGLIFATDDEDDDDIFATSSSVNRSTSTFQCRNRSSKANSATLPIKAAVPSESTAVPNKRGIFDDDSDSDNDIFR</sequence>
<feature type="compositionally biased region" description="Acidic residues" evidence="1">
    <location>
        <begin position="801"/>
        <end position="812"/>
    </location>
</feature>
<dbReference type="Proteomes" id="UP000050794">
    <property type="component" value="Unassembled WGS sequence"/>
</dbReference>
<feature type="compositionally biased region" description="Acidic residues" evidence="1">
    <location>
        <begin position="494"/>
        <end position="503"/>
    </location>
</feature>
<dbReference type="AlphaFoldDB" id="A0A183UYT7"/>
<dbReference type="EMBL" id="UYWY01021833">
    <property type="protein sequence ID" value="VDM44978.1"/>
    <property type="molecule type" value="Genomic_DNA"/>
</dbReference>
<proteinExistence type="predicted"/>
<name>A0A183UYT7_TOXCA</name>
<feature type="region of interest" description="Disordered" evidence="1">
    <location>
        <begin position="656"/>
        <end position="705"/>
    </location>
</feature>
<evidence type="ECO:0000313" key="4">
    <source>
        <dbReference type="WBParaSite" id="TCNE_0001365701-mRNA-1"/>
    </source>
</evidence>
<evidence type="ECO:0000256" key="1">
    <source>
        <dbReference type="SAM" id="MobiDB-lite"/>
    </source>
</evidence>
<gene>
    <name evidence="2" type="ORF">TCNE_LOCUS13657</name>
</gene>
<accession>A0A183UYT7</accession>
<protein>
    <submittedName>
        <fullName evidence="4">WASH_WAHD domain-containing protein</fullName>
    </submittedName>
</protein>
<reference evidence="2 3" key="2">
    <citation type="submission" date="2018-11" db="EMBL/GenBank/DDBJ databases">
        <authorList>
            <consortium name="Pathogen Informatics"/>
        </authorList>
    </citation>
    <scope>NUCLEOTIDE SEQUENCE [LARGE SCALE GENOMIC DNA]</scope>
</reference>
<evidence type="ECO:0000313" key="3">
    <source>
        <dbReference type="Proteomes" id="UP000050794"/>
    </source>
</evidence>
<feature type="compositionally biased region" description="Basic and acidic residues" evidence="1">
    <location>
        <begin position="683"/>
        <end position="703"/>
    </location>
</feature>
<keyword evidence="3" id="KW-1185">Reference proteome</keyword>
<feature type="region of interest" description="Disordered" evidence="1">
    <location>
        <begin position="441"/>
        <end position="467"/>
    </location>
</feature>